<sequence length="172" mass="19130">MPEHRLPRHAILASVGNGWKKVRGGQIKTWHHEERIRNGAKKLLKARNTTTQGRIDNFFSCVPSKSNSSTSTPNSNHKKVSNSASDRKRKSNADIPIAVTPPIIEEVSMAIRQIKSGKAAGPENISAEVLNSDIEATVKMLHVLFRDLGVRTIAGRPERIPHQDTKERSEQM</sequence>
<gene>
    <name evidence="2" type="ORF">SMTD_LOCUS1953</name>
</gene>
<dbReference type="AlphaFoldDB" id="A0A183NIL7"/>
<keyword evidence="3" id="KW-1185">Reference proteome</keyword>
<proteinExistence type="predicted"/>
<name>A0A183NIL7_9TREM</name>
<accession>A0A183NIL7</accession>
<dbReference type="EMBL" id="UZAL01002432">
    <property type="protein sequence ID" value="VDO83001.1"/>
    <property type="molecule type" value="Genomic_DNA"/>
</dbReference>
<dbReference type="Proteomes" id="UP000269396">
    <property type="component" value="Unassembled WGS sequence"/>
</dbReference>
<feature type="region of interest" description="Disordered" evidence="1">
    <location>
        <begin position="63"/>
        <end position="96"/>
    </location>
</feature>
<feature type="compositionally biased region" description="Low complexity" evidence="1">
    <location>
        <begin position="63"/>
        <end position="75"/>
    </location>
</feature>
<dbReference type="STRING" id="31246.A0A183NIL7"/>
<evidence type="ECO:0000313" key="2">
    <source>
        <dbReference type="EMBL" id="VDO83001.1"/>
    </source>
</evidence>
<protein>
    <submittedName>
        <fullName evidence="2">Uncharacterized protein</fullName>
    </submittedName>
</protein>
<organism evidence="2 3">
    <name type="scientific">Schistosoma mattheei</name>
    <dbReference type="NCBI Taxonomy" id="31246"/>
    <lineage>
        <taxon>Eukaryota</taxon>
        <taxon>Metazoa</taxon>
        <taxon>Spiralia</taxon>
        <taxon>Lophotrochozoa</taxon>
        <taxon>Platyhelminthes</taxon>
        <taxon>Trematoda</taxon>
        <taxon>Digenea</taxon>
        <taxon>Strigeidida</taxon>
        <taxon>Schistosomatoidea</taxon>
        <taxon>Schistosomatidae</taxon>
        <taxon>Schistosoma</taxon>
    </lineage>
</organism>
<evidence type="ECO:0000313" key="3">
    <source>
        <dbReference type="Proteomes" id="UP000269396"/>
    </source>
</evidence>
<reference evidence="2 3" key="1">
    <citation type="submission" date="2018-11" db="EMBL/GenBank/DDBJ databases">
        <authorList>
            <consortium name="Pathogen Informatics"/>
        </authorList>
    </citation>
    <scope>NUCLEOTIDE SEQUENCE [LARGE SCALE GENOMIC DNA]</scope>
    <source>
        <strain>Denwood</strain>
        <strain evidence="3">Zambia</strain>
    </source>
</reference>
<evidence type="ECO:0000256" key="1">
    <source>
        <dbReference type="SAM" id="MobiDB-lite"/>
    </source>
</evidence>